<dbReference type="HAMAP" id="MF_01521">
    <property type="entry name" value="MntP_pump"/>
    <property type="match status" value="1"/>
</dbReference>
<dbReference type="GO" id="GO:0005384">
    <property type="term" value="F:manganese ion transmembrane transporter activity"/>
    <property type="evidence" value="ECO:0007669"/>
    <property type="project" value="UniProtKB-UniRule"/>
</dbReference>
<evidence type="ECO:0000256" key="3">
    <source>
        <dbReference type="ARBA" id="ARBA00022692"/>
    </source>
</evidence>
<protein>
    <recommendedName>
        <fullName evidence="8">Putative manganese efflux pump MntP</fullName>
    </recommendedName>
</protein>
<dbReference type="Proteomes" id="UP000006546">
    <property type="component" value="Chromosome"/>
</dbReference>
<feature type="transmembrane region" description="Helical" evidence="8">
    <location>
        <begin position="136"/>
        <end position="157"/>
    </location>
</feature>
<comment type="similarity">
    <text evidence="8">Belongs to the MntP (TC 9.B.29) family.</text>
</comment>
<evidence type="ECO:0000256" key="4">
    <source>
        <dbReference type="ARBA" id="ARBA00022989"/>
    </source>
</evidence>
<keyword evidence="2 8" id="KW-1003">Cell membrane</keyword>
<evidence type="ECO:0000256" key="7">
    <source>
        <dbReference type="ARBA" id="ARBA00023211"/>
    </source>
</evidence>
<dbReference type="PANTHER" id="PTHR35529:SF1">
    <property type="entry name" value="MANGANESE EFFLUX PUMP MNTP-RELATED"/>
    <property type="match status" value="1"/>
</dbReference>
<dbReference type="Pfam" id="PF02659">
    <property type="entry name" value="Mntp"/>
    <property type="match status" value="1"/>
</dbReference>
<keyword evidence="4 8" id="KW-1133">Transmembrane helix</keyword>
<keyword evidence="10" id="KW-1185">Reference proteome</keyword>
<feature type="transmembrane region" description="Helical" evidence="8">
    <location>
        <begin position="110"/>
        <end position="130"/>
    </location>
</feature>
<keyword evidence="8" id="KW-0997">Cell inner membrane</keyword>
<keyword evidence="6 8" id="KW-0472">Membrane</keyword>
<keyword evidence="1 8" id="KW-0813">Transport</keyword>
<sequence length="192" mass="20259">MGFLELLLLAIGLSMDAFAVSVSDGMCLRNMTAKKAAAVALTFGIFQALMPVIGYLGGSLFYEQIRTLDHWVAFILLGFLGGKMLFEGIKVWQKPKDECCPAQSELTFKLLLVQGIATSIDALAVGISLAAVRADIVTSAAIIGITTTVLCFPAVCIGKKSGTFLNDKAEILGGVILIGIGLKIFISHMTGA</sequence>
<dbReference type="HOGENOM" id="CLU_096410_3_0_12"/>
<dbReference type="AlphaFoldDB" id="F4LME8"/>
<dbReference type="InterPro" id="IPR003810">
    <property type="entry name" value="Mntp/YtaF"/>
</dbReference>
<feature type="transmembrane region" description="Helical" evidence="8">
    <location>
        <begin position="70"/>
        <end position="89"/>
    </location>
</feature>
<feature type="transmembrane region" description="Helical" evidence="8">
    <location>
        <begin position="6"/>
        <end position="24"/>
    </location>
</feature>
<dbReference type="STRING" id="906968.Trebr_0261"/>
<name>F4LME8_TREBD</name>
<keyword evidence="5 8" id="KW-0406">Ion transport</keyword>
<dbReference type="GO" id="GO:0005886">
    <property type="term" value="C:plasma membrane"/>
    <property type="evidence" value="ECO:0007669"/>
    <property type="project" value="UniProtKB-SubCell"/>
</dbReference>
<dbReference type="KEGG" id="tbe:Trebr_0261"/>
<evidence type="ECO:0000313" key="9">
    <source>
        <dbReference type="EMBL" id="AEE15710.1"/>
    </source>
</evidence>
<comment type="subcellular location">
    <subcellularLocation>
        <location evidence="8">Cell inner membrane</location>
        <topology evidence="8">Multi-pass membrane protein</topology>
    </subcellularLocation>
</comment>
<dbReference type="EMBL" id="CP002696">
    <property type="protein sequence ID" value="AEE15710.1"/>
    <property type="molecule type" value="Genomic_DNA"/>
</dbReference>
<dbReference type="eggNOG" id="COG1971">
    <property type="taxonomic scope" value="Bacteria"/>
</dbReference>
<evidence type="ECO:0000256" key="6">
    <source>
        <dbReference type="ARBA" id="ARBA00023136"/>
    </source>
</evidence>
<keyword evidence="7 8" id="KW-0464">Manganese</keyword>
<evidence type="ECO:0000256" key="5">
    <source>
        <dbReference type="ARBA" id="ARBA00023065"/>
    </source>
</evidence>
<evidence type="ECO:0000256" key="8">
    <source>
        <dbReference type="HAMAP-Rule" id="MF_01521"/>
    </source>
</evidence>
<proteinExistence type="inferred from homology"/>
<reference evidence="10" key="1">
    <citation type="submission" date="2011-04" db="EMBL/GenBank/DDBJ databases">
        <title>The complete genome of Treponema brennaborense DSM 12168.</title>
        <authorList>
            <person name="Lucas S."/>
            <person name="Han J."/>
            <person name="Lapidus A."/>
            <person name="Bruce D."/>
            <person name="Goodwin L."/>
            <person name="Pitluck S."/>
            <person name="Peters L."/>
            <person name="Kyrpides N."/>
            <person name="Mavromatis K."/>
            <person name="Ivanova N."/>
            <person name="Mikhailova N."/>
            <person name="Pagani I."/>
            <person name="Teshima H."/>
            <person name="Detter J.C."/>
            <person name="Tapia R."/>
            <person name="Han C."/>
            <person name="Land M."/>
            <person name="Hauser L."/>
            <person name="Markowitz V."/>
            <person name="Cheng J.-F."/>
            <person name="Hugenholtz P."/>
            <person name="Woyke T."/>
            <person name="Wu D."/>
            <person name="Gronow S."/>
            <person name="Wellnitz S."/>
            <person name="Brambilla E."/>
            <person name="Klenk H.-P."/>
            <person name="Eisen J.A."/>
        </authorList>
    </citation>
    <scope>NUCLEOTIDE SEQUENCE [LARGE SCALE GENOMIC DNA]</scope>
    <source>
        <strain evidence="10">DSM 12168 / CIP 105900 / DD5/3</strain>
    </source>
</reference>
<feature type="transmembrane region" description="Helical" evidence="8">
    <location>
        <begin position="36"/>
        <end position="58"/>
    </location>
</feature>
<evidence type="ECO:0000256" key="2">
    <source>
        <dbReference type="ARBA" id="ARBA00022475"/>
    </source>
</evidence>
<dbReference type="RefSeq" id="WP_013757429.1">
    <property type="nucleotide sequence ID" value="NC_015500.1"/>
</dbReference>
<feature type="transmembrane region" description="Helical" evidence="8">
    <location>
        <begin position="169"/>
        <end position="186"/>
    </location>
</feature>
<dbReference type="OrthoDB" id="9811590at2"/>
<evidence type="ECO:0000313" key="10">
    <source>
        <dbReference type="Proteomes" id="UP000006546"/>
    </source>
</evidence>
<dbReference type="InterPro" id="IPR022929">
    <property type="entry name" value="Put_MntP"/>
</dbReference>
<evidence type="ECO:0000256" key="1">
    <source>
        <dbReference type="ARBA" id="ARBA00022448"/>
    </source>
</evidence>
<comment type="function">
    <text evidence="8">Probably functions as a manganese efflux pump.</text>
</comment>
<gene>
    <name evidence="8" type="primary">mntP</name>
    <name evidence="9" type="ordered locus">Trebr_0261</name>
</gene>
<keyword evidence="3 8" id="KW-0812">Transmembrane</keyword>
<dbReference type="PANTHER" id="PTHR35529">
    <property type="entry name" value="MANGANESE EFFLUX PUMP MNTP-RELATED"/>
    <property type="match status" value="1"/>
</dbReference>
<organism evidence="9 10">
    <name type="scientific">Treponema brennaborense (strain DSM 12168 / CIP 105900 / DD5/3)</name>
    <dbReference type="NCBI Taxonomy" id="906968"/>
    <lineage>
        <taxon>Bacteria</taxon>
        <taxon>Pseudomonadati</taxon>
        <taxon>Spirochaetota</taxon>
        <taxon>Spirochaetia</taxon>
        <taxon>Spirochaetales</taxon>
        <taxon>Treponemataceae</taxon>
        <taxon>Treponema</taxon>
    </lineage>
</organism>
<accession>F4LME8</accession>